<dbReference type="EMBL" id="JABJRC010000002">
    <property type="protein sequence ID" value="NOL40257.1"/>
    <property type="molecule type" value="Genomic_DNA"/>
</dbReference>
<protein>
    <submittedName>
        <fullName evidence="3">Deazaflavin-dependent oxidoreductase (Nitroreductase family)</fullName>
    </submittedName>
    <submittedName>
        <fullName evidence="4">Nitroreductase family deazaflavin-dependent oxidoreductase</fullName>
    </submittedName>
</protein>
<dbReference type="EMBL" id="JACHKF010000001">
    <property type="protein sequence ID" value="MBB6569919.1"/>
    <property type="molecule type" value="Genomic_DNA"/>
</dbReference>
<evidence type="ECO:0000256" key="2">
    <source>
        <dbReference type="ARBA" id="ARBA00049106"/>
    </source>
</evidence>
<gene>
    <name evidence="3" type="ORF">HNR71_005556</name>
    <name evidence="4" type="ORF">HPO96_08375</name>
</gene>
<evidence type="ECO:0000313" key="5">
    <source>
        <dbReference type="Proteomes" id="UP000534306"/>
    </source>
</evidence>
<dbReference type="PANTHER" id="PTHR39428:SF1">
    <property type="entry name" value="F420H(2)-DEPENDENT QUINONE REDUCTASE RV1261C"/>
    <property type="match status" value="1"/>
</dbReference>
<dbReference type="InterPro" id="IPR012349">
    <property type="entry name" value="Split_barrel_FMN-bd"/>
</dbReference>
<dbReference type="GO" id="GO:0005886">
    <property type="term" value="C:plasma membrane"/>
    <property type="evidence" value="ECO:0007669"/>
    <property type="project" value="TreeGrafter"/>
</dbReference>
<keyword evidence="5" id="KW-1185">Reference proteome</keyword>
<proteinExistence type="inferred from homology"/>
<dbReference type="GO" id="GO:0016491">
    <property type="term" value="F:oxidoreductase activity"/>
    <property type="evidence" value="ECO:0007669"/>
    <property type="project" value="InterPro"/>
</dbReference>
<reference evidence="3 6" key="2">
    <citation type="submission" date="2020-08" db="EMBL/GenBank/DDBJ databases">
        <title>Sequencing the genomes of 1000 actinobacteria strains.</title>
        <authorList>
            <person name="Klenk H.-P."/>
        </authorList>
    </citation>
    <scope>NUCLEOTIDE SEQUENCE [LARGE SCALE GENOMIC DNA]</scope>
    <source>
        <strain evidence="3 6">DSM 15626</strain>
    </source>
</reference>
<evidence type="ECO:0000313" key="4">
    <source>
        <dbReference type="EMBL" id="NOL40257.1"/>
    </source>
</evidence>
<dbReference type="Gene3D" id="2.30.110.10">
    <property type="entry name" value="Electron Transport, Fmn-binding Protein, Chain A"/>
    <property type="match status" value="1"/>
</dbReference>
<dbReference type="GO" id="GO:0070967">
    <property type="term" value="F:coenzyme F420 binding"/>
    <property type="evidence" value="ECO:0007669"/>
    <property type="project" value="TreeGrafter"/>
</dbReference>
<accession>A0A7Y4KYF6</accession>
<dbReference type="InterPro" id="IPR004378">
    <property type="entry name" value="F420H2_quin_Rdtase"/>
</dbReference>
<evidence type="ECO:0000313" key="3">
    <source>
        <dbReference type="EMBL" id="MBB6569919.1"/>
    </source>
</evidence>
<organism evidence="4 5">
    <name type="scientific">Kribbella sandramycini</name>
    <dbReference type="NCBI Taxonomy" id="60450"/>
    <lineage>
        <taxon>Bacteria</taxon>
        <taxon>Bacillati</taxon>
        <taxon>Actinomycetota</taxon>
        <taxon>Actinomycetes</taxon>
        <taxon>Propionibacteriales</taxon>
        <taxon>Kribbellaceae</taxon>
        <taxon>Kribbella</taxon>
    </lineage>
</organism>
<evidence type="ECO:0000313" key="6">
    <source>
        <dbReference type="Proteomes" id="UP000553957"/>
    </source>
</evidence>
<dbReference type="Proteomes" id="UP000534306">
    <property type="component" value="Unassembled WGS sequence"/>
</dbReference>
<evidence type="ECO:0000256" key="1">
    <source>
        <dbReference type="ARBA" id="ARBA00008710"/>
    </source>
</evidence>
<dbReference type="RefSeq" id="WP_171672652.1">
    <property type="nucleotide sequence ID" value="NZ_BAAAGT010000002.1"/>
</dbReference>
<dbReference type="NCBIfam" id="TIGR00026">
    <property type="entry name" value="hi_GC_TIGR00026"/>
    <property type="match status" value="1"/>
</dbReference>
<comment type="catalytic activity">
    <reaction evidence="2">
        <text>oxidized coenzyme F420-(gamma-L-Glu)(n) + a quinol + H(+) = reduced coenzyme F420-(gamma-L-Glu)(n) + a quinone</text>
        <dbReference type="Rhea" id="RHEA:39663"/>
        <dbReference type="Rhea" id="RHEA-COMP:12939"/>
        <dbReference type="Rhea" id="RHEA-COMP:14378"/>
        <dbReference type="ChEBI" id="CHEBI:15378"/>
        <dbReference type="ChEBI" id="CHEBI:24646"/>
        <dbReference type="ChEBI" id="CHEBI:132124"/>
        <dbReference type="ChEBI" id="CHEBI:133980"/>
        <dbReference type="ChEBI" id="CHEBI:139511"/>
    </reaction>
</comment>
<dbReference type="PANTHER" id="PTHR39428">
    <property type="entry name" value="F420H(2)-DEPENDENT QUINONE REDUCTASE RV1261C"/>
    <property type="match status" value="1"/>
</dbReference>
<dbReference type="Pfam" id="PF04075">
    <property type="entry name" value="F420H2_quin_red"/>
    <property type="match status" value="1"/>
</dbReference>
<reference evidence="4 5" key="1">
    <citation type="submission" date="2020-05" db="EMBL/GenBank/DDBJ databases">
        <title>Genome sequence of Kribbella sandramycini ATCC 39419.</title>
        <authorList>
            <person name="Maclea K.S."/>
            <person name="Fair J.L."/>
        </authorList>
    </citation>
    <scope>NUCLEOTIDE SEQUENCE [LARGE SCALE GENOMIC DNA]</scope>
    <source>
        <strain evidence="4 5">ATCC 39419</strain>
    </source>
</reference>
<name>A0A7Y4KYF6_9ACTN</name>
<dbReference type="Proteomes" id="UP000553957">
    <property type="component" value="Unassembled WGS sequence"/>
</dbReference>
<comment type="caution">
    <text evidence="4">The sequence shown here is derived from an EMBL/GenBank/DDBJ whole genome shotgun (WGS) entry which is preliminary data.</text>
</comment>
<comment type="similarity">
    <text evidence="1">Belongs to the F420H(2)-dependent quinone reductase family.</text>
</comment>
<dbReference type="AlphaFoldDB" id="A0A7Y4KYF6"/>
<sequence length="152" mass="16965">METTTKRKPGTPGPLSRWMQRTMGARMVRKVRRGRANFMGMDVLVLTTVGRRTGQRRETALSWFPDGPDSWLIVGSGGGSQNPDWHANLLANPEAATIELPGRGVLEVTPERLEAEAYDGAWAKITQAQPRYAKYQAKSDRRYPVVRLTARG</sequence>